<dbReference type="EMBL" id="CM042035">
    <property type="protein sequence ID" value="KAI3754754.1"/>
    <property type="molecule type" value="Genomic_DNA"/>
</dbReference>
<keyword evidence="2" id="KW-1185">Reference proteome</keyword>
<accession>A0ACB9E727</accession>
<proteinExistence type="predicted"/>
<gene>
    <name evidence="1" type="ORF">L1987_54544</name>
</gene>
<organism evidence="1 2">
    <name type="scientific">Smallanthus sonchifolius</name>
    <dbReference type="NCBI Taxonomy" id="185202"/>
    <lineage>
        <taxon>Eukaryota</taxon>
        <taxon>Viridiplantae</taxon>
        <taxon>Streptophyta</taxon>
        <taxon>Embryophyta</taxon>
        <taxon>Tracheophyta</taxon>
        <taxon>Spermatophyta</taxon>
        <taxon>Magnoliopsida</taxon>
        <taxon>eudicotyledons</taxon>
        <taxon>Gunneridae</taxon>
        <taxon>Pentapetalae</taxon>
        <taxon>asterids</taxon>
        <taxon>campanulids</taxon>
        <taxon>Asterales</taxon>
        <taxon>Asteraceae</taxon>
        <taxon>Asteroideae</taxon>
        <taxon>Heliantheae alliance</taxon>
        <taxon>Millerieae</taxon>
        <taxon>Smallanthus</taxon>
    </lineage>
</organism>
<comment type="caution">
    <text evidence="1">The sequence shown here is derived from an EMBL/GenBank/DDBJ whole genome shotgun (WGS) entry which is preliminary data.</text>
</comment>
<sequence length="79" mass="8098">MCSLVKVVVPGLLNIFLLTGAAIVGVIGGLAEAFVDKPVFDLIEVVTGTNFEMDGLSSAVVAIAVSAKVSEDYCLVLPS</sequence>
<evidence type="ECO:0000313" key="2">
    <source>
        <dbReference type="Proteomes" id="UP001056120"/>
    </source>
</evidence>
<protein>
    <submittedName>
        <fullName evidence="1">Uncharacterized protein</fullName>
    </submittedName>
</protein>
<evidence type="ECO:0000313" key="1">
    <source>
        <dbReference type="EMBL" id="KAI3754754.1"/>
    </source>
</evidence>
<name>A0ACB9E727_9ASTR</name>
<reference evidence="1 2" key="2">
    <citation type="journal article" date="2022" name="Mol. Ecol. Resour.">
        <title>The genomes of chicory, endive, great burdock and yacon provide insights into Asteraceae paleo-polyploidization history and plant inulin production.</title>
        <authorList>
            <person name="Fan W."/>
            <person name="Wang S."/>
            <person name="Wang H."/>
            <person name="Wang A."/>
            <person name="Jiang F."/>
            <person name="Liu H."/>
            <person name="Zhao H."/>
            <person name="Xu D."/>
            <person name="Zhang Y."/>
        </authorList>
    </citation>
    <scope>NUCLEOTIDE SEQUENCE [LARGE SCALE GENOMIC DNA]</scope>
    <source>
        <strain evidence="2">cv. Yunnan</strain>
        <tissue evidence="1">Leaves</tissue>
    </source>
</reference>
<reference evidence="2" key="1">
    <citation type="journal article" date="2022" name="Mol. Ecol. Resour.">
        <title>The genomes of chicory, endive, great burdock and yacon provide insights into Asteraceae palaeo-polyploidization history and plant inulin production.</title>
        <authorList>
            <person name="Fan W."/>
            <person name="Wang S."/>
            <person name="Wang H."/>
            <person name="Wang A."/>
            <person name="Jiang F."/>
            <person name="Liu H."/>
            <person name="Zhao H."/>
            <person name="Xu D."/>
            <person name="Zhang Y."/>
        </authorList>
    </citation>
    <scope>NUCLEOTIDE SEQUENCE [LARGE SCALE GENOMIC DNA]</scope>
    <source>
        <strain evidence="2">cv. Yunnan</strain>
    </source>
</reference>
<dbReference type="Proteomes" id="UP001056120">
    <property type="component" value="Linkage Group LG18"/>
</dbReference>